<evidence type="ECO:0000313" key="1">
    <source>
        <dbReference type="EMBL" id="CAG8611945.1"/>
    </source>
</evidence>
<dbReference type="EMBL" id="CAJVPJ010002059">
    <property type="protein sequence ID" value="CAG8611945.1"/>
    <property type="molecule type" value="Genomic_DNA"/>
</dbReference>
<organism evidence="1 2">
    <name type="scientific">Paraglomus occultum</name>
    <dbReference type="NCBI Taxonomy" id="144539"/>
    <lineage>
        <taxon>Eukaryota</taxon>
        <taxon>Fungi</taxon>
        <taxon>Fungi incertae sedis</taxon>
        <taxon>Mucoromycota</taxon>
        <taxon>Glomeromycotina</taxon>
        <taxon>Glomeromycetes</taxon>
        <taxon>Paraglomerales</taxon>
        <taxon>Paraglomeraceae</taxon>
        <taxon>Paraglomus</taxon>
    </lineage>
</organism>
<keyword evidence="2" id="KW-1185">Reference proteome</keyword>
<evidence type="ECO:0000313" key="2">
    <source>
        <dbReference type="Proteomes" id="UP000789572"/>
    </source>
</evidence>
<protein>
    <submittedName>
        <fullName evidence="1">5653_t:CDS:1</fullName>
    </submittedName>
</protein>
<dbReference type="OrthoDB" id="2488079at2759"/>
<dbReference type="AlphaFoldDB" id="A0A9N9GK77"/>
<proteinExistence type="predicted"/>
<feature type="non-terminal residue" evidence="1">
    <location>
        <position position="164"/>
    </location>
</feature>
<accession>A0A9N9GK77</accession>
<reference evidence="1" key="1">
    <citation type="submission" date="2021-06" db="EMBL/GenBank/DDBJ databases">
        <authorList>
            <person name="Kallberg Y."/>
            <person name="Tangrot J."/>
            <person name="Rosling A."/>
        </authorList>
    </citation>
    <scope>NUCLEOTIDE SEQUENCE</scope>
    <source>
        <strain evidence="1">IA702</strain>
    </source>
</reference>
<dbReference type="Proteomes" id="UP000789572">
    <property type="component" value="Unassembled WGS sequence"/>
</dbReference>
<comment type="caution">
    <text evidence="1">The sequence shown here is derived from an EMBL/GenBank/DDBJ whole genome shotgun (WGS) entry which is preliminary data.</text>
</comment>
<name>A0A9N9GK77_9GLOM</name>
<sequence>MNRAYQIHIERIQAHDSRHQNTSQAYTVLQTLDPDLSCQLCYPGTTLHRSYRNFWNWYKRTYYAQSYSQQTATAHLELINSSTYSRARAAARDIIFSCRYNIPIENPKNIVETLLVKYTRYTLQSHLPLGFEATAFDIYIEFPASAPTLNPYLNRTPEEALGDL</sequence>
<gene>
    <name evidence="1" type="ORF">POCULU_LOCUS7991</name>
</gene>